<protein>
    <submittedName>
        <fullName evidence="2">Uncharacterized protein</fullName>
    </submittedName>
</protein>
<gene>
    <name evidence="2" type="ORF">CUN61_07200</name>
</gene>
<accession>A0A4P6FZQ8</accession>
<dbReference type="EMBL" id="CP024767">
    <property type="protein sequence ID" value="QAY83778.1"/>
    <property type="molecule type" value="Genomic_DNA"/>
</dbReference>
<evidence type="ECO:0000313" key="2">
    <source>
        <dbReference type="EMBL" id="QAY83778.1"/>
    </source>
</evidence>
<feature type="region of interest" description="Disordered" evidence="1">
    <location>
        <begin position="1"/>
        <end position="22"/>
    </location>
</feature>
<organism evidence="2 3">
    <name type="scientific">Pseudomonas arsenicoxydans</name>
    <dbReference type="NCBI Taxonomy" id="702115"/>
    <lineage>
        <taxon>Bacteria</taxon>
        <taxon>Pseudomonadati</taxon>
        <taxon>Pseudomonadota</taxon>
        <taxon>Gammaproteobacteria</taxon>
        <taxon>Pseudomonadales</taxon>
        <taxon>Pseudomonadaceae</taxon>
        <taxon>Pseudomonas</taxon>
    </lineage>
</organism>
<keyword evidence="3" id="KW-1185">Reference proteome</keyword>
<evidence type="ECO:0000256" key="1">
    <source>
        <dbReference type="SAM" id="MobiDB-lite"/>
    </source>
</evidence>
<dbReference type="Proteomes" id="UP000291121">
    <property type="component" value="Chromosome"/>
</dbReference>
<dbReference type="AlphaFoldDB" id="A0A4P6FZQ8"/>
<name>A0A4P6FZQ8_9PSED</name>
<reference evidence="2 3" key="1">
    <citation type="submission" date="2017-11" db="EMBL/GenBank/DDBJ databases">
        <title>Genome sequence of Pseudomonas arsenicoxydans ACM1.</title>
        <authorList>
            <person name="Nascimento F.X."/>
        </authorList>
    </citation>
    <scope>NUCLEOTIDE SEQUENCE [LARGE SCALE GENOMIC DNA]</scope>
    <source>
        <strain evidence="2 3">ACM1</strain>
    </source>
</reference>
<proteinExistence type="predicted"/>
<evidence type="ECO:0000313" key="3">
    <source>
        <dbReference type="Proteomes" id="UP000291121"/>
    </source>
</evidence>
<sequence>MQAPRCFNDTGVRPSQASQLPQKPASIGMCSLRLTCFQGYDHVPRPSLQLRVLPYEDRRWA</sequence>